<proteinExistence type="predicted"/>
<organism evidence="2 3">
    <name type="scientific">Mus spicilegus</name>
    <name type="common">Mound-building mouse</name>
    <dbReference type="NCBI Taxonomy" id="10103"/>
    <lineage>
        <taxon>Eukaryota</taxon>
        <taxon>Metazoa</taxon>
        <taxon>Chordata</taxon>
        <taxon>Craniata</taxon>
        <taxon>Vertebrata</taxon>
        <taxon>Euteleostomi</taxon>
        <taxon>Mammalia</taxon>
        <taxon>Eutheria</taxon>
        <taxon>Euarchontoglires</taxon>
        <taxon>Glires</taxon>
        <taxon>Rodentia</taxon>
        <taxon>Myomorpha</taxon>
        <taxon>Muroidea</taxon>
        <taxon>Muridae</taxon>
        <taxon>Murinae</taxon>
        <taxon>Mus</taxon>
        <taxon>Mus</taxon>
    </lineage>
</organism>
<feature type="compositionally biased region" description="Acidic residues" evidence="1">
    <location>
        <begin position="125"/>
        <end position="222"/>
    </location>
</feature>
<dbReference type="Ensembl" id="ENSMSIT00000033389.1">
    <property type="protein sequence ID" value="ENSMSIP00000026467.1"/>
    <property type="gene ID" value="ENSMSIG00000022354.1"/>
</dbReference>
<keyword evidence="3" id="KW-1185">Reference proteome</keyword>
<evidence type="ECO:0000256" key="1">
    <source>
        <dbReference type="SAM" id="MobiDB-lite"/>
    </source>
</evidence>
<reference evidence="2" key="1">
    <citation type="submission" date="2025-08" db="UniProtKB">
        <authorList>
            <consortium name="Ensembl"/>
        </authorList>
    </citation>
    <scope>IDENTIFICATION</scope>
</reference>
<feature type="region of interest" description="Disordered" evidence="1">
    <location>
        <begin position="25"/>
        <end position="61"/>
    </location>
</feature>
<dbReference type="GeneTree" id="ENSGT00730000112276"/>
<reference evidence="2" key="2">
    <citation type="submission" date="2025-09" db="UniProtKB">
        <authorList>
            <consortium name="Ensembl"/>
        </authorList>
    </citation>
    <scope>IDENTIFICATION</scope>
</reference>
<protein>
    <submittedName>
        <fullName evidence="2">Uncharacterized protein</fullName>
    </submittedName>
</protein>
<evidence type="ECO:0000313" key="2">
    <source>
        <dbReference type="Ensembl" id="ENSMSIP00000026467.1"/>
    </source>
</evidence>
<evidence type="ECO:0000313" key="3">
    <source>
        <dbReference type="Proteomes" id="UP000694415"/>
    </source>
</evidence>
<name>A0A8C6N0L9_MUSSI</name>
<sequence length="248" mass="29101">MFNAAQSRIDGMAMEDGITSEQAFTNQTTPAGNPSMGPLRPHKRSNIPVSAPAESPTQATHKPCKLVSSYNDTEYPSATIDMDIPRYERTSHSWYLRYGRTLSSYDPCRYILKAALSVITAWENTLEEEEEEEEEEDEYEEEMEEEMEDEEEEMEEEDEDEEEEIEEEEMEEEDEDEDEEMEDEEEEDKEGEDEEEEDYTMEEEQYEEYEEYEEEGEDDDDHYTENNCIICALSKFIHMLFSPGRGTA</sequence>
<accession>A0A8C6N0L9</accession>
<feature type="region of interest" description="Disordered" evidence="1">
    <location>
        <begin position="125"/>
        <end position="223"/>
    </location>
</feature>
<dbReference type="Proteomes" id="UP000694415">
    <property type="component" value="Unplaced"/>
</dbReference>
<dbReference type="AlphaFoldDB" id="A0A8C6N0L9"/>